<dbReference type="EMBL" id="PUGF01000005">
    <property type="protein sequence ID" value="PRC93899.1"/>
    <property type="molecule type" value="Genomic_DNA"/>
</dbReference>
<keyword evidence="5 10" id="KW-0812">Transmembrane</keyword>
<feature type="transmembrane region" description="Helical" evidence="10">
    <location>
        <begin position="39"/>
        <end position="59"/>
    </location>
</feature>
<organism evidence="11 12">
    <name type="scientific">Solimicrobium silvestre</name>
    <dbReference type="NCBI Taxonomy" id="2099400"/>
    <lineage>
        <taxon>Bacteria</taxon>
        <taxon>Pseudomonadati</taxon>
        <taxon>Pseudomonadota</taxon>
        <taxon>Betaproteobacteria</taxon>
        <taxon>Burkholderiales</taxon>
        <taxon>Oxalobacteraceae</taxon>
        <taxon>Solimicrobium</taxon>
    </lineage>
</organism>
<feature type="transmembrane region" description="Helical" evidence="10">
    <location>
        <begin position="124"/>
        <end position="141"/>
    </location>
</feature>
<proteinExistence type="inferred from homology"/>
<dbReference type="GO" id="GO:0044780">
    <property type="term" value="P:bacterial-type flagellum assembly"/>
    <property type="evidence" value="ECO:0007669"/>
    <property type="project" value="UniProtKB-UniRule"/>
</dbReference>
<protein>
    <recommendedName>
        <fullName evidence="3 9">Flagellar biosynthetic protein FliR</fullName>
    </recommendedName>
</protein>
<dbReference type="AlphaFoldDB" id="A0A2S9H1P6"/>
<dbReference type="Pfam" id="PF01311">
    <property type="entry name" value="Bac_export_1"/>
    <property type="match status" value="1"/>
</dbReference>
<evidence type="ECO:0000256" key="1">
    <source>
        <dbReference type="ARBA" id="ARBA00002578"/>
    </source>
</evidence>
<feature type="transmembrane region" description="Helical" evidence="10">
    <location>
        <begin position="178"/>
        <end position="201"/>
    </location>
</feature>
<evidence type="ECO:0000256" key="6">
    <source>
        <dbReference type="ARBA" id="ARBA00022989"/>
    </source>
</evidence>
<evidence type="ECO:0000256" key="4">
    <source>
        <dbReference type="ARBA" id="ARBA00022475"/>
    </source>
</evidence>
<dbReference type="PRINTS" id="PR00953">
    <property type="entry name" value="TYPE3IMRPROT"/>
</dbReference>
<keyword evidence="11" id="KW-0969">Cilium</keyword>
<dbReference type="GO" id="GO:0005886">
    <property type="term" value="C:plasma membrane"/>
    <property type="evidence" value="ECO:0007669"/>
    <property type="project" value="UniProtKB-SubCell"/>
</dbReference>
<dbReference type="PANTHER" id="PTHR30065:SF1">
    <property type="entry name" value="SURFACE PRESENTATION OF ANTIGENS PROTEIN SPAR"/>
    <property type="match status" value="1"/>
</dbReference>
<dbReference type="PANTHER" id="PTHR30065">
    <property type="entry name" value="FLAGELLAR BIOSYNTHETIC PROTEIN FLIR"/>
    <property type="match status" value="1"/>
</dbReference>
<keyword evidence="6 10" id="KW-1133">Transmembrane helix</keyword>
<keyword evidence="7 10" id="KW-0472">Membrane</keyword>
<dbReference type="InterPro" id="IPR006303">
    <property type="entry name" value="FliR"/>
</dbReference>
<feature type="transmembrane region" description="Helical" evidence="10">
    <location>
        <begin position="12"/>
        <end position="32"/>
    </location>
</feature>
<evidence type="ECO:0000256" key="2">
    <source>
        <dbReference type="ARBA" id="ARBA00009772"/>
    </source>
</evidence>
<gene>
    <name evidence="11" type="ORF">S2091_1508</name>
</gene>
<dbReference type="RefSeq" id="WP_105531174.1">
    <property type="nucleotide sequence ID" value="NZ_PUGF01000005.1"/>
</dbReference>
<dbReference type="GO" id="GO:0009425">
    <property type="term" value="C:bacterial-type flagellum basal body"/>
    <property type="evidence" value="ECO:0007669"/>
    <property type="project" value="UniProtKB-SubCell"/>
</dbReference>
<evidence type="ECO:0000256" key="8">
    <source>
        <dbReference type="ARBA" id="ARBA00023143"/>
    </source>
</evidence>
<comment type="subcellular location">
    <subcellularLocation>
        <location evidence="10">Cell membrane</location>
        <topology evidence="10">Multi-pass membrane protein</topology>
    </subcellularLocation>
    <subcellularLocation>
        <location evidence="10">Bacterial flagellum basal body</location>
    </subcellularLocation>
</comment>
<evidence type="ECO:0000256" key="9">
    <source>
        <dbReference type="NCBIfam" id="TIGR01400"/>
    </source>
</evidence>
<evidence type="ECO:0000313" key="11">
    <source>
        <dbReference type="EMBL" id="PRC93899.1"/>
    </source>
</evidence>
<keyword evidence="11" id="KW-0282">Flagellum</keyword>
<dbReference type="NCBIfam" id="TIGR01400">
    <property type="entry name" value="fliR"/>
    <property type="match status" value="1"/>
</dbReference>
<accession>A0A2S9H1P6</accession>
<comment type="caution">
    <text evidence="11">The sequence shown here is derived from an EMBL/GenBank/DDBJ whole genome shotgun (WGS) entry which is preliminary data.</text>
</comment>
<comment type="function">
    <text evidence="1 10">Role in flagellar biosynthesis.</text>
</comment>
<evidence type="ECO:0000256" key="5">
    <source>
        <dbReference type="ARBA" id="ARBA00022692"/>
    </source>
</evidence>
<reference evidence="11 12" key="1">
    <citation type="submission" date="2018-02" db="EMBL/GenBank/DDBJ databases">
        <title>Solimicrobium silvestre gen. nov., sp. nov., isolated from alpine forest soil.</title>
        <authorList>
            <person name="Margesin R."/>
            <person name="Albuquerque L."/>
            <person name="Zhang D.-C."/>
            <person name="Froufe H.J.C."/>
            <person name="Severino R."/>
            <person name="Roxo I."/>
            <person name="Egas C."/>
            <person name="Da Costa M.S."/>
        </authorList>
    </citation>
    <scope>NUCLEOTIDE SEQUENCE [LARGE SCALE GENOMIC DNA]</scope>
    <source>
        <strain evidence="11 12">S20-91</strain>
    </source>
</reference>
<evidence type="ECO:0000313" key="12">
    <source>
        <dbReference type="Proteomes" id="UP000237839"/>
    </source>
</evidence>
<name>A0A2S9H1P6_9BURK</name>
<keyword evidence="12" id="KW-1185">Reference proteome</keyword>
<keyword evidence="8 10" id="KW-0975">Bacterial flagellum</keyword>
<feature type="transmembrane region" description="Helical" evidence="10">
    <location>
        <begin position="213"/>
        <end position="233"/>
    </location>
</feature>
<dbReference type="InterPro" id="IPR002010">
    <property type="entry name" value="T3SS_IM_R"/>
</dbReference>
<dbReference type="GO" id="GO:0006605">
    <property type="term" value="P:protein targeting"/>
    <property type="evidence" value="ECO:0007669"/>
    <property type="project" value="UniProtKB-UniRule"/>
</dbReference>
<keyword evidence="11" id="KW-0966">Cell projection</keyword>
<keyword evidence="4 10" id="KW-1003">Cell membrane</keyword>
<dbReference type="Proteomes" id="UP000237839">
    <property type="component" value="Unassembled WGS sequence"/>
</dbReference>
<evidence type="ECO:0000256" key="7">
    <source>
        <dbReference type="ARBA" id="ARBA00023136"/>
    </source>
</evidence>
<sequence length="255" mass="27327">MPLEIDVGMAWITSVLLCSLRLSAMLMMTPILDGFGIPARIRIFLVIALSAALVSALPHNSAAETFAAGPFFASAASELFTGALLGFGAMCAFAAFSFAGNLLDQQLGFGLANVFDPMTRAQSPLIASLFGLMAVVMFFTVDAHHALLRGFAYSLEKVPLGSAMHIVSPGLLVHQFGLIFSFGLLLAAPVLFCVYLIEIGMAVISRNLPQMNIFMISIPVKIICGLILLSILMTRLAPLFNKIFGSIFSFWEGVL</sequence>
<feature type="transmembrane region" description="Helical" evidence="10">
    <location>
        <begin position="79"/>
        <end position="103"/>
    </location>
</feature>
<dbReference type="OrthoDB" id="8808595at2"/>
<evidence type="ECO:0000256" key="10">
    <source>
        <dbReference type="RuleBase" id="RU362071"/>
    </source>
</evidence>
<evidence type="ECO:0000256" key="3">
    <source>
        <dbReference type="ARBA" id="ARBA00021717"/>
    </source>
</evidence>
<comment type="similarity">
    <text evidence="2 10">Belongs to the FliR/MopE/SpaR family.</text>
</comment>